<evidence type="ECO:0008006" key="4">
    <source>
        <dbReference type="Google" id="ProtNLM"/>
    </source>
</evidence>
<keyword evidence="1" id="KW-1133">Transmembrane helix</keyword>
<evidence type="ECO:0000313" key="3">
    <source>
        <dbReference type="Proteomes" id="UP001312865"/>
    </source>
</evidence>
<feature type="transmembrane region" description="Helical" evidence="1">
    <location>
        <begin position="328"/>
        <end position="349"/>
    </location>
</feature>
<reference evidence="2 3" key="1">
    <citation type="journal article" date="2018" name="J. Microbiol.">
        <title>Bacillus spongiae sp. nov., isolated from sponge of Jeju Island.</title>
        <authorList>
            <person name="Lee G.E."/>
            <person name="Im W.T."/>
            <person name="Park J.S."/>
        </authorList>
    </citation>
    <scope>NUCLEOTIDE SEQUENCE [LARGE SCALE GENOMIC DNA]</scope>
    <source>
        <strain evidence="2 3">135PIL107-10</strain>
    </source>
</reference>
<feature type="transmembrane region" description="Helical" evidence="1">
    <location>
        <begin position="234"/>
        <end position="255"/>
    </location>
</feature>
<feature type="transmembrane region" description="Helical" evidence="1">
    <location>
        <begin position="21"/>
        <end position="41"/>
    </location>
</feature>
<feature type="transmembrane region" description="Helical" evidence="1">
    <location>
        <begin position="104"/>
        <end position="132"/>
    </location>
</feature>
<dbReference type="Proteomes" id="UP001312865">
    <property type="component" value="Unassembled WGS sequence"/>
</dbReference>
<evidence type="ECO:0000256" key="1">
    <source>
        <dbReference type="SAM" id="Phobius"/>
    </source>
</evidence>
<keyword evidence="1" id="KW-0472">Membrane</keyword>
<sequence length="487" mass="55792">MKLKTSFFNTGIFLQDLKQHGWISLLYFGGLFFAIPIQLLQRNSFESYNTTINDNLFIVQGFFQLIILFTVPILAGIFLFRYLQEKKSADYIHSLPIRRETLYSTHLISGFFLLLAPICLTTILVALITIIQPTATFSFSFGNIVTWAAVFSFFTIFLFLFTVVVGMITSLGVVQGIFTYIFLVLPTMLIQLILYQLETHLFGFPSGYMNSLGVELWSPLFTIYNYFPMGRFPITIWIIYPILCLVLIWLGLILYRIRSIEVTSQVINFRLLQPVLKVGVTVCSMLLVGAYYSGQSVYLGYFIGAISGYIIVEMAYQKTWKIISYQSLKSFFGYAIALSSILFLVQLYLNDYEDRLPKKNSINGAYLGYSRMDMEDRLANGQEIFTDQADFIDNVLILHEMALSEGERYIKSTDPVYTVISEDADDFAVHTVGYDAQDFVNIFIAYELTNGKLFVREYFIPLDSDGSIMEFLKETRDDNNNLVSDLN</sequence>
<feature type="transmembrane region" description="Helical" evidence="1">
    <location>
        <begin position="177"/>
        <end position="197"/>
    </location>
</feature>
<protein>
    <recommendedName>
        <fullName evidence="4">ABC transporter permease</fullName>
    </recommendedName>
</protein>
<keyword evidence="3" id="KW-1185">Reference proteome</keyword>
<name>A0ABU8HGB5_9BACI</name>
<feature type="transmembrane region" description="Helical" evidence="1">
    <location>
        <begin position="61"/>
        <end position="83"/>
    </location>
</feature>
<proteinExistence type="predicted"/>
<feature type="transmembrane region" description="Helical" evidence="1">
    <location>
        <begin position="144"/>
        <end position="165"/>
    </location>
</feature>
<feature type="transmembrane region" description="Helical" evidence="1">
    <location>
        <begin position="298"/>
        <end position="316"/>
    </location>
</feature>
<feature type="transmembrane region" description="Helical" evidence="1">
    <location>
        <begin position="275"/>
        <end position="292"/>
    </location>
</feature>
<dbReference type="RefSeq" id="WP_336587762.1">
    <property type="nucleotide sequence ID" value="NZ_JBBAXC010000012.1"/>
</dbReference>
<dbReference type="EMBL" id="JBBAXC010000012">
    <property type="protein sequence ID" value="MEI5908317.1"/>
    <property type="molecule type" value="Genomic_DNA"/>
</dbReference>
<comment type="caution">
    <text evidence="2">The sequence shown here is derived from an EMBL/GenBank/DDBJ whole genome shotgun (WGS) entry which is preliminary data.</text>
</comment>
<keyword evidence="1" id="KW-0812">Transmembrane</keyword>
<organism evidence="2 3">
    <name type="scientific">Bacillus spongiae</name>
    <dbReference type="NCBI Taxonomy" id="2683610"/>
    <lineage>
        <taxon>Bacteria</taxon>
        <taxon>Bacillati</taxon>
        <taxon>Bacillota</taxon>
        <taxon>Bacilli</taxon>
        <taxon>Bacillales</taxon>
        <taxon>Bacillaceae</taxon>
        <taxon>Bacillus</taxon>
    </lineage>
</organism>
<gene>
    <name evidence="2" type="ORF">WAK64_14765</name>
</gene>
<evidence type="ECO:0000313" key="2">
    <source>
        <dbReference type="EMBL" id="MEI5908317.1"/>
    </source>
</evidence>
<accession>A0ABU8HGB5</accession>